<dbReference type="OrthoDB" id="665981at2"/>
<dbReference type="InterPro" id="IPR014327">
    <property type="entry name" value="RNA_pol_sigma70_bacteroid"/>
</dbReference>
<dbReference type="NCBIfam" id="TIGR02985">
    <property type="entry name" value="Sig70_bacteroi1"/>
    <property type="match status" value="1"/>
</dbReference>
<dbReference type="Pfam" id="PF08281">
    <property type="entry name" value="Sigma70_r4_2"/>
    <property type="match status" value="1"/>
</dbReference>
<dbReference type="InterPro" id="IPR007627">
    <property type="entry name" value="RNA_pol_sigma70_r2"/>
</dbReference>
<evidence type="ECO:0000313" key="7">
    <source>
        <dbReference type="EMBL" id="QEC78543.1"/>
    </source>
</evidence>
<dbReference type="SUPFAM" id="SSF88659">
    <property type="entry name" value="Sigma3 and sigma4 domains of RNA polymerase sigma factors"/>
    <property type="match status" value="1"/>
</dbReference>
<dbReference type="GO" id="GO:0006352">
    <property type="term" value="P:DNA-templated transcription initiation"/>
    <property type="evidence" value="ECO:0007669"/>
    <property type="project" value="InterPro"/>
</dbReference>
<dbReference type="InterPro" id="IPR013325">
    <property type="entry name" value="RNA_pol_sigma_r2"/>
</dbReference>
<keyword evidence="3" id="KW-0731">Sigma factor</keyword>
<sequence length="192" mass="22626">MGDISSVTDDELVFLLKQGNSIAFEKIYSRYWDRLFDYAYKRLNNAESCEEIVQEIFIRLWDRREVLEFTTGLMNYLFTSAKYSVIDQYRRQLVQNSFITASKYNLHIDNSTEERIFVNDLKKYLDDLICTLPPKCKSVYELSRLQYKTNKEIAEILHISEKTVEGHLTKALQRLRVGMGELLLLVVAFLIK</sequence>
<keyword evidence="4" id="KW-0804">Transcription</keyword>
<dbReference type="GO" id="GO:0003677">
    <property type="term" value="F:DNA binding"/>
    <property type="evidence" value="ECO:0007669"/>
    <property type="project" value="InterPro"/>
</dbReference>
<dbReference type="SUPFAM" id="SSF88946">
    <property type="entry name" value="Sigma2 domain of RNA polymerase sigma factors"/>
    <property type="match status" value="1"/>
</dbReference>
<organism evidence="7 8">
    <name type="scientific">Mucilaginibacter ginsenosidivorax</name>
    <dbReference type="NCBI Taxonomy" id="862126"/>
    <lineage>
        <taxon>Bacteria</taxon>
        <taxon>Pseudomonadati</taxon>
        <taxon>Bacteroidota</taxon>
        <taxon>Sphingobacteriia</taxon>
        <taxon>Sphingobacteriales</taxon>
        <taxon>Sphingobacteriaceae</taxon>
        <taxon>Mucilaginibacter</taxon>
    </lineage>
</organism>
<evidence type="ECO:0000256" key="4">
    <source>
        <dbReference type="ARBA" id="ARBA00023163"/>
    </source>
</evidence>
<evidence type="ECO:0000313" key="8">
    <source>
        <dbReference type="Proteomes" id="UP000321362"/>
    </source>
</evidence>
<keyword evidence="2" id="KW-0805">Transcription regulation</keyword>
<gene>
    <name evidence="7" type="ORF">FSB76_22295</name>
</gene>
<dbReference type="InterPro" id="IPR014284">
    <property type="entry name" value="RNA_pol_sigma-70_dom"/>
</dbReference>
<dbReference type="RefSeq" id="WP_147057284.1">
    <property type="nucleotide sequence ID" value="NZ_CP042437.1"/>
</dbReference>
<dbReference type="PANTHER" id="PTHR43133">
    <property type="entry name" value="RNA POLYMERASE ECF-TYPE SIGMA FACTO"/>
    <property type="match status" value="1"/>
</dbReference>
<reference evidence="7 8" key="1">
    <citation type="journal article" date="2013" name="J. Microbiol.">
        <title>Mucilaginibacter ginsenosidivorax sp. nov., with ginsenoside converting activity isolated from sediment.</title>
        <authorList>
            <person name="Kim J.K."/>
            <person name="Choi T.E."/>
            <person name="Liu Q.M."/>
            <person name="Park H.Y."/>
            <person name="Yi T.H."/>
            <person name="Yoon M.H."/>
            <person name="Kim S.C."/>
            <person name="Im W.T."/>
        </authorList>
    </citation>
    <scope>NUCLEOTIDE SEQUENCE [LARGE SCALE GENOMIC DNA]</scope>
    <source>
        <strain evidence="7 8">KHI28</strain>
    </source>
</reference>
<accession>A0A5B8W487</accession>
<dbReference type="Gene3D" id="1.10.1740.10">
    <property type="match status" value="1"/>
</dbReference>
<dbReference type="Proteomes" id="UP000321362">
    <property type="component" value="Chromosome"/>
</dbReference>
<dbReference type="InterPro" id="IPR036388">
    <property type="entry name" value="WH-like_DNA-bd_sf"/>
</dbReference>
<evidence type="ECO:0000259" key="6">
    <source>
        <dbReference type="Pfam" id="PF08281"/>
    </source>
</evidence>
<proteinExistence type="inferred from homology"/>
<evidence type="ECO:0000259" key="5">
    <source>
        <dbReference type="Pfam" id="PF04542"/>
    </source>
</evidence>
<feature type="domain" description="RNA polymerase sigma-70 region 2" evidence="5">
    <location>
        <begin position="27"/>
        <end position="92"/>
    </location>
</feature>
<evidence type="ECO:0000256" key="1">
    <source>
        <dbReference type="ARBA" id="ARBA00010641"/>
    </source>
</evidence>
<dbReference type="PANTHER" id="PTHR43133:SF46">
    <property type="entry name" value="RNA POLYMERASE SIGMA-70 FACTOR ECF SUBFAMILY"/>
    <property type="match status" value="1"/>
</dbReference>
<dbReference type="InterPro" id="IPR039425">
    <property type="entry name" value="RNA_pol_sigma-70-like"/>
</dbReference>
<dbReference type="Gene3D" id="1.10.10.10">
    <property type="entry name" value="Winged helix-like DNA-binding domain superfamily/Winged helix DNA-binding domain"/>
    <property type="match status" value="1"/>
</dbReference>
<dbReference type="Pfam" id="PF04542">
    <property type="entry name" value="Sigma70_r2"/>
    <property type="match status" value="1"/>
</dbReference>
<evidence type="ECO:0000256" key="2">
    <source>
        <dbReference type="ARBA" id="ARBA00023015"/>
    </source>
</evidence>
<evidence type="ECO:0000256" key="3">
    <source>
        <dbReference type="ARBA" id="ARBA00023082"/>
    </source>
</evidence>
<dbReference type="InterPro" id="IPR013324">
    <property type="entry name" value="RNA_pol_sigma_r3/r4-like"/>
</dbReference>
<keyword evidence="8" id="KW-1185">Reference proteome</keyword>
<dbReference type="KEGG" id="mgk:FSB76_22295"/>
<dbReference type="EMBL" id="CP042437">
    <property type="protein sequence ID" value="QEC78543.1"/>
    <property type="molecule type" value="Genomic_DNA"/>
</dbReference>
<dbReference type="NCBIfam" id="TIGR02937">
    <property type="entry name" value="sigma70-ECF"/>
    <property type="match status" value="1"/>
</dbReference>
<dbReference type="GO" id="GO:0016987">
    <property type="term" value="F:sigma factor activity"/>
    <property type="evidence" value="ECO:0007669"/>
    <property type="project" value="UniProtKB-KW"/>
</dbReference>
<protein>
    <submittedName>
        <fullName evidence="7">RNA polymerase sigma-70 factor</fullName>
    </submittedName>
</protein>
<comment type="similarity">
    <text evidence="1">Belongs to the sigma-70 factor family. ECF subfamily.</text>
</comment>
<feature type="domain" description="RNA polymerase sigma factor 70 region 4 type 2" evidence="6">
    <location>
        <begin position="124"/>
        <end position="175"/>
    </location>
</feature>
<dbReference type="InterPro" id="IPR013249">
    <property type="entry name" value="RNA_pol_sigma70_r4_t2"/>
</dbReference>
<name>A0A5B8W487_9SPHI</name>
<dbReference type="AlphaFoldDB" id="A0A5B8W487"/>